<keyword evidence="12" id="KW-1185">Reference proteome</keyword>
<proteinExistence type="inferred from homology"/>
<dbReference type="NCBIfam" id="TIGR02802">
    <property type="entry name" value="Pal_lipo"/>
    <property type="match status" value="1"/>
</dbReference>
<dbReference type="Pfam" id="PF00691">
    <property type="entry name" value="OmpA"/>
    <property type="match status" value="1"/>
</dbReference>
<evidence type="ECO:0000256" key="4">
    <source>
        <dbReference type="ARBA" id="ARBA00023139"/>
    </source>
</evidence>
<dbReference type="InterPro" id="IPR006690">
    <property type="entry name" value="OMPA-like_CS"/>
</dbReference>
<dbReference type="PROSITE" id="PS51123">
    <property type="entry name" value="OMPA_2"/>
    <property type="match status" value="1"/>
</dbReference>
<evidence type="ECO:0000256" key="8">
    <source>
        <dbReference type="HAMAP-Rule" id="MF_02204"/>
    </source>
</evidence>
<name>A0A4R3NP59_9HYPH</name>
<keyword evidence="6 8" id="KW-0449">Lipoprotein</keyword>
<dbReference type="Proteomes" id="UP000295097">
    <property type="component" value="Unassembled WGS sequence"/>
</dbReference>
<dbReference type="InterPro" id="IPR006665">
    <property type="entry name" value="OmpA-like"/>
</dbReference>
<comment type="similarity">
    <text evidence="8">Belongs to the Pal lipoprotein family.</text>
</comment>
<feature type="domain" description="OmpA-like" evidence="10">
    <location>
        <begin position="63"/>
        <end position="180"/>
    </location>
</feature>
<dbReference type="GO" id="GO:0009279">
    <property type="term" value="C:cell outer membrane"/>
    <property type="evidence" value="ECO:0007669"/>
    <property type="project" value="UniProtKB-SubCell"/>
</dbReference>
<evidence type="ECO:0000313" key="11">
    <source>
        <dbReference type="EMBL" id="TCT37291.1"/>
    </source>
</evidence>
<keyword evidence="5 8" id="KW-0998">Cell outer membrane</keyword>
<sequence>MRRAMSGAQTLSKKNAMKPAIVALCAVMALGLAGCASRGDQQLPGSGAQAAGANGGIASPGSAQDFDLNVGDTVYFETDSSAITPIAAKTLDKQAQWLMRYPNYGIRIEGHADERGTREYNLALGARRATATKNYLVSRGVPASRISTISYGKERPVATCDNISCWSQNRRTVTVLQGGAGS</sequence>
<dbReference type="InterPro" id="IPR014169">
    <property type="entry name" value="Pal_lipo_C"/>
</dbReference>
<reference evidence="11 12" key="1">
    <citation type="submission" date="2019-03" db="EMBL/GenBank/DDBJ databases">
        <title>Freshwater and sediment microbial communities from various areas in North America, analyzing microbe dynamics in response to fracking.</title>
        <authorList>
            <person name="Lamendella R."/>
        </authorList>
    </citation>
    <scope>NUCLEOTIDE SEQUENCE [LARGE SCALE GENOMIC DNA]</scope>
    <source>
        <strain evidence="11 12">175.2</strain>
    </source>
</reference>
<dbReference type="InterPro" id="IPR036737">
    <property type="entry name" value="OmpA-like_sf"/>
</dbReference>
<dbReference type="SUPFAM" id="SSF103088">
    <property type="entry name" value="OmpA-like"/>
    <property type="match status" value="1"/>
</dbReference>
<feature type="signal peptide" evidence="9">
    <location>
        <begin position="1"/>
        <end position="38"/>
    </location>
</feature>
<evidence type="ECO:0000256" key="5">
    <source>
        <dbReference type="ARBA" id="ARBA00023237"/>
    </source>
</evidence>
<evidence type="ECO:0000256" key="1">
    <source>
        <dbReference type="ARBA" id="ARBA00022618"/>
    </source>
</evidence>
<keyword evidence="1 8" id="KW-0132">Cell division</keyword>
<evidence type="ECO:0000256" key="7">
    <source>
        <dbReference type="ARBA" id="ARBA00023306"/>
    </source>
</evidence>
<dbReference type="Gene3D" id="3.30.1330.60">
    <property type="entry name" value="OmpA-like domain"/>
    <property type="match status" value="1"/>
</dbReference>
<keyword evidence="2 8" id="KW-0732">Signal</keyword>
<evidence type="ECO:0000256" key="9">
    <source>
        <dbReference type="SAM" id="SignalP"/>
    </source>
</evidence>
<accession>A0A4R3NP59</accession>
<protein>
    <recommendedName>
        <fullName evidence="8">Peptidoglycan-associated lipoprotein</fullName>
        <shortName evidence="8">PAL</shortName>
    </recommendedName>
</protein>
<evidence type="ECO:0000256" key="3">
    <source>
        <dbReference type="ARBA" id="ARBA00023136"/>
    </source>
</evidence>
<comment type="caution">
    <text evidence="11">The sequence shown here is derived from an EMBL/GenBank/DDBJ whole genome shotgun (WGS) entry which is preliminary data.</text>
</comment>
<dbReference type="HAMAP" id="MF_02204">
    <property type="entry name" value="Pal"/>
    <property type="match status" value="1"/>
</dbReference>
<dbReference type="PROSITE" id="PS51257">
    <property type="entry name" value="PROKAR_LIPOPROTEIN"/>
    <property type="match status" value="1"/>
</dbReference>
<feature type="chain" id="PRO_5020259139" description="Peptidoglycan-associated lipoprotein" evidence="9">
    <location>
        <begin position="39"/>
        <end position="182"/>
    </location>
</feature>
<dbReference type="PRINTS" id="PR01021">
    <property type="entry name" value="OMPADOMAIN"/>
</dbReference>
<evidence type="ECO:0000313" key="12">
    <source>
        <dbReference type="Proteomes" id="UP000295097"/>
    </source>
</evidence>
<dbReference type="PANTHER" id="PTHR30329:SF21">
    <property type="entry name" value="LIPOPROTEIN YIAD-RELATED"/>
    <property type="match status" value="1"/>
</dbReference>
<evidence type="ECO:0000256" key="6">
    <source>
        <dbReference type="ARBA" id="ARBA00023288"/>
    </source>
</evidence>
<gene>
    <name evidence="8" type="primary">pal</name>
    <name evidence="11" type="ORF">EDC90_101928</name>
</gene>
<evidence type="ECO:0000256" key="2">
    <source>
        <dbReference type="ARBA" id="ARBA00022729"/>
    </source>
</evidence>
<keyword evidence="3 8" id="KW-0472">Membrane</keyword>
<dbReference type="OrthoDB" id="9809164at2"/>
<dbReference type="InterPro" id="IPR050330">
    <property type="entry name" value="Bact_OuterMem_StrucFunc"/>
</dbReference>
<dbReference type="RefSeq" id="WP_132312135.1">
    <property type="nucleotide sequence ID" value="NZ_SMAR01000019.1"/>
</dbReference>
<comment type="function">
    <text evidence="8">Part of the Tol-Pal system, which plays a role in outer membrane invagination during cell division and is important for maintaining outer membrane integrity.</text>
</comment>
<organism evidence="11 12">
    <name type="scientific">Martelella mediterranea</name>
    <dbReference type="NCBI Taxonomy" id="293089"/>
    <lineage>
        <taxon>Bacteria</taxon>
        <taxon>Pseudomonadati</taxon>
        <taxon>Pseudomonadota</taxon>
        <taxon>Alphaproteobacteria</taxon>
        <taxon>Hyphomicrobiales</taxon>
        <taxon>Aurantimonadaceae</taxon>
        <taxon>Martelella</taxon>
    </lineage>
</organism>
<keyword evidence="7 8" id="KW-0131">Cell cycle</keyword>
<dbReference type="PROSITE" id="PS01068">
    <property type="entry name" value="OMPA_1"/>
    <property type="match status" value="1"/>
</dbReference>
<dbReference type="EMBL" id="SMAR01000019">
    <property type="protein sequence ID" value="TCT37291.1"/>
    <property type="molecule type" value="Genomic_DNA"/>
</dbReference>
<comment type="subcellular location">
    <subcellularLocation>
        <location evidence="8">Cell outer membrane</location>
        <topology evidence="8">Lipid-anchor</topology>
    </subcellularLocation>
</comment>
<dbReference type="InterPro" id="IPR006664">
    <property type="entry name" value="OMP_bac"/>
</dbReference>
<dbReference type="PANTHER" id="PTHR30329">
    <property type="entry name" value="STATOR ELEMENT OF FLAGELLAR MOTOR COMPLEX"/>
    <property type="match status" value="1"/>
</dbReference>
<keyword evidence="4 8" id="KW-0564">Palmitate</keyword>
<dbReference type="InterPro" id="IPR039001">
    <property type="entry name" value="Pal"/>
</dbReference>
<evidence type="ECO:0000259" key="10">
    <source>
        <dbReference type="PROSITE" id="PS51123"/>
    </source>
</evidence>
<dbReference type="GO" id="GO:0051301">
    <property type="term" value="P:cell division"/>
    <property type="evidence" value="ECO:0007669"/>
    <property type="project" value="UniProtKB-UniRule"/>
</dbReference>
<dbReference type="AlphaFoldDB" id="A0A4R3NP59"/>
<dbReference type="CDD" id="cd07185">
    <property type="entry name" value="OmpA_C-like"/>
    <property type="match status" value="1"/>
</dbReference>
<comment type="subunit">
    <text evidence="8">The Tol-Pal system is composed of five core proteins: the inner membrane proteins TolA, TolQ and TolR, the periplasmic protein TolB and the outer membrane protein Pal. They form a network linking the inner and outer membranes and the peptidoglycan layer.</text>
</comment>